<reference evidence="2 3" key="1">
    <citation type="journal article" date="2018" name="Nat. Genet.">
        <title>The Rosa genome provides new insights in the design of modern roses.</title>
        <authorList>
            <person name="Bendahmane M."/>
        </authorList>
    </citation>
    <scope>NUCLEOTIDE SEQUENCE [LARGE SCALE GENOMIC DNA]</scope>
    <source>
        <strain evidence="3">cv. Old Blush</strain>
    </source>
</reference>
<keyword evidence="3" id="KW-1185">Reference proteome</keyword>
<sequence>MAVIKAIELAWVWDWKHVWLEVDSSLVLTFLRSPHMVPWQLRVEWGNCLHWISHMHFRSSHIYREGNQVADALANFGDALSEMIWWDSIPQFALSFCARDRLGLPNFRFS</sequence>
<dbReference type="InterPro" id="IPR036397">
    <property type="entry name" value="RNaseH_sf"/>
</dbReference>
<name>A0A2P6P3I4_ROSCH</name>
<dbReference type="SUPFAM" id="SSF53098">
    <property type="entry name" value="Ribonuclease H-like"/>
    <property type="match status" value="1"/>
</dbReference>
<evidence type="ECO:0000313" key="3">
    <source>
        <dbReference type="Proteomes" id="UP000238479"/>
    </source>
</evidence>
<evidence type="ECO:0000259" key="1">
    <source>
        <dbReference type="Pfam" id="PF13456"/>
    </source>
</evidence>
<evidence type="ECO:0000313" key="2">
    <source>
        <dbReference type="EMBL" id="PRQ16504.1"/>
    </source>
</evidence>
<gene>
    <name evidence="2" type="ORF">RchiOBHm_Chr7g0184971</name>
</gene>
<dbReference type="CDD" id="cd06222">
    <property type="entry name" value="RNase_H_like"/>
    <property type="match status" value="1"/>
</dbReference>
<dbReference type="OMA" id="CLHWISH"/>
<dbReference type="PANTHER" id="PTHR47723">
    <property type="entry name" value="OS05G0353850 PROTEIN"/>
    <property type="match status" value="1"/>
</dbReference>
<proteinExistence type="predicted"/>
<dbReference type="Gene3D" id="3.30.420.10">
    <property type="entry name" value="Ribonuclease H-like superfamily/Ribonuclease H"/>
    <property type="match status" value="1"/>
</dbReference>
<dbReference type="InterPro" id="IPR002156">
    <property type="entry name" value="RNaseH_domain"/>
</dbReference>
<dbReference type="PANTHER" id="PTHR47723:SF23">
    <property type="entry name" value="REVERSE TRANSCRIPTASE-LIKE PROTEIN"/>
    <property type="match status" value="1"/>
</dbReference>
<dbReference type="GO" id="GO:0003676">
    <property type="term" value="F:nucleic acid binding"/>
    <property type="evidence" value="ECO:0007669"/>
    <property type="project" value="InterPro"/>
</dbReference>
<dbReference type="EMBL" id="PDCK01000045">
    <property type="protein sequence ID" value="PRQ16504.1"/>
    <property type="molecule type" value="Genomic_DNA"/>
</dbReference>
<dbReference type="InterPro" id="IPR053151">
    <property type="entry name" value="RNase_H-like"/>
</dbReference>
<dbReference type="Proteomes" id="UP000238479">
    <property type="component" value="Chromosome 7"/>
</dbReference>
<comment type="caution">
    <text evidence="2">The sequence shown here is derived from an EMBL/GenBank/DDBJ whole genome shotgun (WGS) entry which is preliminary data.</text>
</comment>
<dbReference type="AlphaFoldDB" id="A0A2P6P3I4"/>
<dbReference type="Gramene" id="PRQ16504">
    <property type="protein sequence ID" value="PRQ16504"/>
    <property type="gene ID" value="RchiOBHm_Chr7g0184971"/>
</dbReference>
<accession>A0A2P6P3I4</accession>
<dbReference type="InterPro" id="IPR012337">
    <property type="entry name" value="RNaseH-like_sf"/>
</dbReference>
<dbReference type="Pfam" id="PF13456">
    <property type="entry name" value="RVT_3"/>
    <property type="match status" value="1"/>
</dbReference>
<dbReference type="GO" id="GO:0004523">
    <property type="term" value="F:RNA-DNA hybrid ribonuclease activity"/>
    <property type="evidence" value="ECO:0007669"/>
    <property type="project" value="InterPro"/>
</dbReference>
<organism evidence="2 3">
    <name type="scientific">Rosa chinensis</name>
    <name type="common">China rose</name>
    <dbReference type="NCBI Taxonomy" id="74649"/>
    <lineage>
        <taxon>Eukaryota</taxon>
        <taxon>Viridiplantae</taxon>
        <taxon>Streptophyta</taxon>
        <taxon>Embryophyta</taxon>
        <taxon>Tracheophyta</taxon>
        <taxon>Spermatophyta</taxon>
        <taxon>Magnoliopsida</taxon>
        <taxon>eudicotyledons</taxon>
        <taxon>Gunneridae</taxon>
        <taxon>Pentapetalae</taxon>
        <taxon>rosids</taxon>
        <taxon>fabids</taxon>
        <taxon>Rosales</taxon>
        <taxon>Rosaceae</taxon>
        <taxon>Rosoideae</taxon>
        <taxon>Rosoideae incertae sedis</taxon>
        <taxon>Rosa</taxon>
    </lineage>
</organism>
<protein>
    <submittedName>
        <fullName evidence="2">Putative ribonuclease H-like domain-containing protein</fullName>
    </submittedName>
</protein>
<feature type="domain" description="RNase H type-1" evidence="1">
    <location>
        <begin position="1"/>
        <end position="76"/>
    </location>
</feature>
<dbReference type="InterPro" id="IPR044730">
    <property type="entry name" value="RNase_H-like_dom_plant"/>
</dbReference>